<dbReference type="OrthoDB" id="9793828at2"/>
<dbReference type="Pfam" id="PF01027">
    <property type="entry name" value="Bax1-I"/>
    <property type="match status" value="1"/>
</dbReference>
<dbReference type="PANTHER" id="PTHR23291">
    <property type="entry name" value="BAX INHIBITOR-RELATED"/>
    <property type="match status" value="1"/>
</dbReference>
<feature type="transmembrane region" description="Helical" evidence="6">
    <location>
        <begin position="27"/>
        <end position="48"/>
    </location>
</feature>
<gene>
    <name evidence="7" type="ordered locus">Ctha_0183</name>
</gene>
<dbReference type="Proteomes" id="UP000001208">
    <property type="component" value="Chromosome"/>
</dbReference>
<dbReference type="EMBL" id="CP001100">
    <property type="protein sequence ID" value="ACF12654.1"/>
    <property type="molecule type" value="Genomic_DNA"/>
</dbReference>
<dbReference type="eggNOG" id="COG0670">
    <property type="taxonomic scope" value="Bacteria"/>
</dbReference>
<evidence type="ECO:0000256" key="3">
    <source>
        <dbReference type="ARBA" id="ARBA00022692"/>
    </source>
</evidence>
<dbReference type="HOGENOM" id="CLU_058671_1_0_10"/>
<keyword evidence="3 6" id="KW-0812">Transmembrane</keyword>
<evidence type="ECO:0000256" key="6">
    <source>
        <dbReference type="RuleBase" id="RU004379"/>
    </source>
</evidence>
<evidence type="ECO:0000313" key="8">
    <source>
        <dbReference type="Proteomes" id="UP000001208"/>
    </source>
</evidence>
<name>B3QT11_CHLT3</name>
<proteinExistence type="inferred from homology"/>
<keyword evidence="4 6" id="KW-1133">Transmembrane helix</keyword>
<evidence type="ECO:0000256" key="2">
    <source>
        <dbReference type="ARBA" id="ARBA00010350"/>
    </source>
</evidence>
<feature type="transmembrane region" description="Helical" evidence="6">
    <location>
        <begin position="60"/>
        <end position="80"/>
    </location>
</feature>
<feature type="transmembrane region" description="Helical" evidence="6">
    <location>
        <begin position="146"/>
        <end position="163"/>
    </location>
</feature>
<evidence type="ECO:0000256" key="5">
    <source>
        <dbReference type="ARBA" id="ARBA00023136"/>
    </source>
</evidence>
<keyword evidence="5 6" id="KW-0472">Membrane</keyword>
<evidence type="ECO:0008006" key="9">
    <source>
        <dbReference type="Google" id="ProtNLM"/>
    </source>
</evidence>
<dbReference type="CDD" id="cd10432">
    <property type="entry name" value="BI-1-like_bacterial"/>
    <property type="match status" value="1"/>
</dbReference>
<comment type="subcellular location">
    <subcellularLocation>
        <location evidence="1">Membrane</location>
        <topology evidence="1">Multi-pass membrane protein</topology>
    </subcellularLocation>
</comment>
<dbReference type="PANTHER" id="PTHR23291:SF50">
    <property type="entry name" value="PROTEIN LIFEGUARD 4"/>
    <property type="match status" value="1"/>
</dbReference>
<organism evidence="7 8">
    <name type="scientific">Chloroherpeton thalassium (strain ATCC 35110 / GB-78)</name>
    <dbReference type="NCBI Taxonomy" id="517418"/>
    <lineage>
        <taxon>Bacteria</taxon>
        <taxon>Pseudomonadati</taxon>
        <taxon>Chlorobiota</taxon>
        <taxon>Chlorobiia</taxon>
        <taxon>Chlorobiales</taxon>
        <taxon>Chloroherpetonaceae</taxon>
        <taxon>Chloroherpeton</taxon>
    </lineage>
</organism>
<reference evidence="7 8" key="1">
    <citation type="submission" date="2008-06" db="EMBL/GenBank/DDBJ databases">
        <title>Complete sequence of Chloroherpeton thalassium ATCC 35110.</title>
        <authorList>
            <consortium name="US DOE Joint Genome Institute"/>
            <person name="Lucas S."/>
            <person name="Copeland A."/>
            <person name="Lapidus A."/>
            <person name="Glavina del Rio T."/>
            <person name="Dalin E."/>
            <person name="Tice H."/>
            <person name="Bruce D."/>
            <person name="Goodwin L."/>
            <person name="Pitluck S."/>
            <person name="Schmutz J."/>
            <person name="Larimer F."/>
            <person name="Land M."/>
            <person name="Hauser L."/>
            <person name="Kyrpides N."/>
            <person name="Mikhailova N."/>
            <person name="Liu Z."/>
            <person name="Li T."/>
            <person name="Zhao F."/>
            <person name="Overmann J."/>
            <person name="Bryant D.A."/>
            <person name="Richardson P."/>
        </authorList>
    </citation>
    <scope>NUCLEOTIDE SEQUENCE [LARGE SCALE GENOMIC DNA]</scope>
    <source>
        <strain evidence="8">ATCC 35110 / GB-78</strain>
    </source>
</reference>
<dbReference type="AlphaFoldDB" id="B3QT11"/>
<feature type="transmembrane region" description="Helical" evidence="6">
    <location>
        <begin position="92"/>
        <end position="110"/>
    </location>
</feature>
<dbReference type="GO" id="GO:0005886">
    <property type="term" value="C:plasma membrane"/>
    <property type="evidence" value="ECO:0007669"/>
    <property type="project" value="TreeGrafter"/>
</dbReference>
<feature type="transmembrane region" description="Helical" evidence="6">
    <location>
        <begin position="116"/>
        <end position="134"/>
    </location>
</feature>
<dbReference type="KEGG" id="cts:Ctha_0183"/>
<accession>B3QT11</accession>
<comment type="similarity">
    <text evidence="2 6">Belongs to the BI1 family.</text>
</comment>
<evidence type="ECO:0000256" key="1">
    <source>
        <dbReference type="ARBA" id="ARBA00004141"/>
    </source>
</evidence>
<protein>
    <recommendedName>
        <fullName evidence="9">Inner membrane protein YbhL</fullName>
    </recommendedName>
</protein>
<evidence type="ECO:0000256" key="4">
    <source>
        <dbReference type="ARBA" id="ARBA00022989"/>
    </source>
</evidence>
<sequence length="237" mass="25091">METRPFYYNPGYSQVSADVQNRVINQVFVWMALGLALTAGTAFATASSEAMMQLVFGNPIVFFGLIIAEFGLVVGVSAAINRLSLAAATGLFFLYSALNGVTLASIFMVYSLGSIGGVFLVTAGTFGAMSLYGLTTKRDLTKIGSLAFMALIGIIIAGVVNMFLHSSVLSLIVSLIGLVVFIGLTAYDTQKIKEMAAMTNDGESEGKVAVLGALSLYLDFINLFLILLRLFGGGKDE</sequence>
<feature type="transmembrane region" description="Helical" evidence="6">
    <location>
        <begin position="208"/>
        <end position="231"/>
    </location>
</feature>
<keyword evidence="8" id="KW-1185">Reference proteome</keyword>
<feature type="transmembrane region" description="Helical" evidence="6">
    <location>
        <begin position="169"/>
        <end position="187"/>
    </location>
</feature>
<dbReference type="RefSeq" id="WP_012498738.1">
    <property type="nucleotide sequence ID" value="NC_011026.1"/>
</dbReference>
<dbReference type="STRING" id="517418.Ctha_0183"/>
<dbReference type="InterPro" id="IPR006214">
    <property type="entry name" value="Bax_inhibitor_1-related"/>
</dbReference>
<evidence type="ECO:0000313" key="7">
    <source>
        <dbReference type="EMBL" id="ACF12654.1"/>
    </source>
</evidence>